<evidence type="ECO:0000313" key="3">
    <source>
        <dbReference type="EMBL" id="ROT38187.1"/>
    </source>
</evidence>
<feature type="compositionally biased region" description="Acidic residues" evidence="1">
    <location>
        <begin position="85"/>
        <end position="95"/>
    </location>
</feature>
<sequence>MKFTTLLAALVGAAGAVSVQAQDKNKKGIDKIGKYRPPWESKKWGDENRHKAQKDEEPPDDRRSDPIEREGPDDITQQEPYDSASLDDGDRDEEPPPPGNDTIDHVSERHQNEQNALGIWETRERYIQRFENPRQSAVLPQEWKVYEGLAEVNKGQLWFRPVNMDWTAYALVEDGLVAKDFNLTTRVTIRKAMVTRKKPDFAPGAGVFIRVHQRHHMSGTIGRGIVVWLNINNFLTVHRVLKGHPKVTDMVPMSIYQMKPYKMKIMVSGESLRVWVDNMDVPALTTKAPWLKGGAFGLMSDKAEASFDYLQVYNNWFD</sequence>
<dbReference type="Gene3D" id="2.60.120.560">
    <property type="entry name" value="Exo-inulinase, domain 1"/>
    <property type="match status" value="1"/>
</dbReference>
<reference evidence="3 4" key="1">
    <citation type="journal article" date="2018" name="Mol. Ecol.">
        <title>The obligate alkalophilic soda-lake fungus Sodiomyces alkalinus has shifted to a protein diet.</title>
        <authorList>
            <person name="Grum-Grzhimaylo A.A."/>
            <person name="Falkoski D.L."/>
            <person name="van den Heuvel J."/>
            <person name="Valero-Jimenez C.A."/>
            <person name="Min B."/>
            <person name="Choi I.G."/>
            <person name="Lipzen A."/>
            <person name="Daum C.G."/>
            <person name="Aanen D.K."/>
            <person name="Tsang A."/>
            <person name="Henrissat B."/>
            <person name="Bilanenko E.N."/>
            <person name="de Vries R.P."/>
            <person name="van Kan J.A.L."/>
            <person name="Grigoriev I.V."/>
            <person name="Debets A.J.M."/>
        </authorList>
    </citation>
    <scope>NUCLEOTIDE SEQUENCE [LARGE SCALE GENOMIC DNA]</scope>
    <source>
        <strain evidence="3 4">F11</strain>
    </source>
</reference>
<dbReference type="AlphaFoldDB" id="A0A3N2PUL1"/>
<dbReference type="EMBL" id="ML119056">
    <property type="protein sequence ID" value="ROT38187.1"/>
    <property type="molecule type" value="Genomic_DNA"/>
</dbReference>
<dbReference type="GeneID" id="39578384"/>
<feature type="region of interest" description="Disordered" evidence="1">
    <location>
        <begin position="19"/>
        <end position="109"/>
    </location>
</feature>
<name>A0A3N2PUL1_SODAK</name>
<evidence type="ECO:0000313" key="4">
    <source>
        <dbReference type="Proteomes" id="UP000272025"/>
    </source>
</evidence>
<keyword evidence="2" id="KW-0732">Signal</keyword>
<accession>A0A3N2PUL1</accession>
<protein>
    <recommendedName>
        <fullName evidence="5">Concanavalin A-like lectin/glucanase</fullName>
    </recommendedName>
</protein>
<evidence type="ECO:0000256" key="2">
    <source>
        <dbReference type="SAM" id="SignalP"/>
    </source>
</evidence>
<gene>
    <name evidence="3" type="ORF">SODALDRAFT_324597</name>
</gene>
<feature type="signal peptide" evidence="2">
    <location>
        <begin position="1"/>
        <end position="21"/>
    </location>
</feature>
<evidence type="ECO:0000256" key="1">
    <source>
        <dbReference type="SAM" id="MobiDB-lite"/>
    </source>
</evidence>
<organism evidence="3 4">
    <name type="scientific">Sodiomyces alkalinus (strain CBS 110278 / VKM F-3762 / F11)</name>
    <name type="common">Alkaliphilic filamentous fungus</name>
    <dbReference type="NCBI Taxonomy" id="1314773"/>
    <lineage>
        <taxon>Eukaryota</taxon>
        <taxon>Fungi</taxon>
        <taxon>Dikarya</taxon>
        <taxon>Ascomycota</taxon>
        <taxon>Pezizomycotina</taxon>
        <taxon>Sordariomycetes</taxon>
        <taxon>Hypocreomycetidae</taxon>
        <taxon>Glomerellales</taxon>
        <taxon>Plectosphaerellaceae</taxon>
        <taxon>Sodiomyces</taxon>
    </lineage>
</organism>
<dbReference type="Proteomes" id="UP000272025">
    <property type="component" value="Unassembled WGS sequence"/>
</dbReference>
<dbReference type="RefSeq" id="XP_028465993.1">
    <property type="nucleotide sequence ID" value="XM_028609906.1"/>
</dbReference>
<proteinExistence type="predicted"/>
<keyword evidence="4" id="KW-1185">Reference proteome</keyword>
<evidence type="ECO:0008006" key="5">
    <source>
        <dbReference type="Google" id="ProtNLM"/>
    </source>
</evidence>
<feature type="compositionally biased region" description="Basic and acidic residues" evidence="1">
    <location>
        <begin position="23"/>
        <end position="72"/>
    </location>
</feature>
<feature type="chain" id="PRO_5018023380" description="Concanavalin A-like lectin/glucanase" evidence="2">
    <location>
        <begin position="22"/>
        <end position="318"/>
    </location>
</feature>